<keyword evidence="3" id="KW-0804">Transcription</keyword>
<dbReference type="KEGG" id="apal:BN85409950"/>
<dbReference type="Gene3D" id="1.10.10.10">
    <property type="entry name" value="Winged helix-like DNA-binding domain superfamily/Winged helix DNA-binding domain"/>
    <property type="match status" value="1"/>
</dbReference>
<dbReference type="InterPro" id="IPR036390">
    <property type="entry name" value="WH_DNA-bd_sf"/>
</dbReference>
<dbReference type="OrthoDB" id="362473at2"/>
<evidence type="ECO:0000259" key="4">
    <source>
        <dbReference type="PROSITE" id="PS50949"/>
    </source>
</evidence>
<dbReference type="GO" id="GO:0003700">
    <property type="term" value="F:DNA-binding transcription factor activity"/>
    <property type="evidence" value="ECO:0007669"/>
    <property type="project" value="InterPro"/>
</dbReference>
<dbReference type="Proteomes" id="UP000032740">
    <property type="component" value="Chromosome"/>
</dbReference>
<reference evidence="5 6" key="1">
    <citation type="journal article" date="2013" name="J. Mol. Microbiol. Biotechnol.">
        <title>Analysis of the Complete Genomes of Acholeplasma brassicae , A. palmae and A. laidlawii and Their Comparison to the Obligate Parasites from ' Candidatus Phytoplasma'.</title>
        <authorList>
            <person name="Kube M."/>
            <person name="Siewert C."/>
            <person name="Migdoll A.M."/>
            <person name="Duduk B."/>
            <person name="Holz S."/>
            <person name="Rabus R."/>
            <person name="Seemuller E."/>
            <person name="Mitrovic J."/>
            <person name="Muller I."/>
            <person name="Buttner C."/>
            <person name="Reinhardt R."/>
        </authorList>
    </citation>
    <scope>NUCLEOTIDE SEQUENCE [LARGE SCALE GENOMIC DNA]</scope>
    <source>
        <strain evidence="5 6">J233</strain>
    </source>
</reference>
<dbReference type="AlphaFoldDB" id="U4KLA1"/>
<evidence type="ECO:0000313" key="6">
    <source>
        <dbReference type="Proteomes" id="UP000032740"/>
    </source>
</evidence>
<sequence length="124" mass="14549">MWKFNDETPLFKQLVEQIRLKIINGSYKPGEKIPSVREFSVETKTNPNTVVKALSELENAGLIYTERTNGKFVTKDIEKIKHEKQEVIMFNMKQTFDKLFSLGITKEELIEYIKEMRNGDNNNF</sequence>
<protein>
    <submittedName>
        <fullName evidence="5">Transcriptional regulator, GntR family</fullName>
    </submittedName>
</protein>
<dbReference type="SMART" id="SM00345">
    <property type="entry name" value="HTH_GNTR"/>
    <property type="match status" value="1"/>
</dbReference>
<evidence type="ECO:0000256" key="3">
    <source>
        <dbReference type="ARBA" id="ARBA00023163"/>
    </source>
</evidence>
<organism evidence="5 6">
    <name type="scientific">Alteracholeplasma palmae (strain ATCC 49389 / J233)</name>
    <name type="common">Acholeplasma palmae</name>
    <dbReference type="NCBI Taxonomy" id="1318466"/>
    <lineage>
        <taxon>Bacteria</taxon>
        <taxon>Bacillati</taxon>
        <taxon>Mycoplasmatota</taxon>
        <taxon>Mollicutes</taxon>
        <taxon>Acholeplasmatales</taxon>
        <taxon>Acholeplasmataceae</taxon>
        <taxon>Acholeplasma</taxon>
    </lineage>
</organism>
<keyword evidence="6" id="KW-1185">Reference proteome</keyword>
<evidence type="ECO:0000256" key="1">
    <source>
        <dbReference type="ARBA" id="ARBA00023015"/>
    </source>
</evidence>
<dbReference type="InterPro" id="IPR036388">
    <property type="entry name" value="WH-like_DNA-bd_sf"/>
</dbReference>
<name>U4KLA1_ALTPJ</name>
<dbReference type="PROSITE" id="PS50949">
    <property type="entry name" value="HTH_GNTR"/>
    <property type="match status" value="1"/>
</dbReference>
<dbReference type="HOGENOM" id="CLU_017584_10_0_14"/>
<dbReference type="SUPFAM" id="SSF46785">
    <property type="entry name" value="Winged helix' DNA-binding domain"/>
    <property type="match status" value="1"/>
</dbReference>
<dbReference type="Pfam" id="PF00392">
    <property type="entry name" value="GntR"/>
    <property type="match status" value="1"/>
</dbReference>
<evidence type="ECO:0000313" key="5">
    <source>
        <dbReference type="EMBL" id="CCV64572.1"/>
    </source>
</evidence>
<dbReference type="STRING" id="1318466.BN85409950"/>
<dbReference type="PANTHER" id="PTHR38445">
    <property type="entry name" value="HTH-TYPE TRANSCRIPTIONAL REPRESSOR YTRA"/>
    <property type="match status" value="1"/>
</dbReference>
<dbReference type="CDD" id="cd07377">
    <property type="entry name" value="WHTH_GntR"/>
    <property type="match status" value="1"/>
</dbReference>
<dbReference type="EMBL" id="FO681347">
    <property type="protein sequence ID" value="CCV64572.1"/>
    <property type="molecule type" value="Genomic_DNA"/>
</dbReference>
<keyword evidence="1" id="KW-0805">Transcription regulation</keyword>
<gene>
    <name evidence="5" type="ORF">BN85409950</name>
</gene>
<dbReference type="InterPro" id="IPR000524">
    <property type="entry name" value="Tscrpt_reg_HTH_GntR"/>
</dbReference>
<evidence type="ECO:0000256" key="2">
    <source>
        <dbReference type="ARBA" id="ARBA00023125"/>
    </source>
</evidence>
<feature type="domain" description="HTH gntR-type" evidence="4">
    <location>
        <begin position="8"/>
        <end position="76"/>
    </location>
</feature>
<keyword evidence="2" id="KW-0238">DNA-binding</keyword>
<dbReference type="GO" id="GO:0003677">
    <property type="term" value="F:DNA binding"/>
    <property type="evidence" value="ECO:0007669"/>
    <property type="project" value="UniProtKB-KW"/>
</dbReference>
<accession>U4KLA1</accession>
<proteinExistence type="predicted"/>
<dbReference type="PANTHER" id="PTHR38445:SF9">
    <property type="entry name" value="HTH-TYPE TRANSCRIPTIONAL REPRESSOR YTRA"/>
    <property type="match status" value="1"/>
</dbReference>
<dbReference type="RefSeq" id="WP_026660653.1">
    <property type="nucleotide sequence ID" value="NC_022538.1"/>
</dbReference>